<sequence length="574" mass="62928">MAASTNNKKTVSLEGSHNGANTKLEQGSEKCTSLASSVNEKLNVDVSITKEDTDHPAEHGPPEGGWGWVVCIASFWTNGTIFGILNSFGVIYVKLLEELKEKEEQSATAFKTSLVGSVCVGLTFLMSPLSGILIDLVGIRKTAFCGGLLAFTGMLLSSFFIKLRVLYVTYGLMMGIGCSLAYTPSLVILGHYFKRRLGLVNGLVTAGSAVFTIVYPLLLKPALEKAGLSLSFKILSGFLGVMCLSSLVFRPRLHHPQHTVQEYVASITSIVDLRKRRGIKSCIGGVLNYRIWKNWNYVFWVIGVHVAFYGYFVPFAHLPNHVNDVLPGYNGGVLIMCLGGGHRWFGRIVFGKIADMPRINRVRLQQLSILVIGIMSILMSPTLGTKSFWVLVVIVLIMGIFDGCCVCMFGPIAFSESGARDKRQYSGLIDSIPMTAGPPIAGLVYDALGNYRVAFFISGVPAVLGALLFWLVRPVEQHFPAVTEAEELHAGEIEALKEDDVQLPAYEKEWLVQLESRSTTPLPLRRPQLSEHISALTNSFSSLTGSFRNINRQPAWPVQRFGAVSTEESLDDSH</sequence>
<evidence type="ECO:0000313" key="3">
    <source>
        <dbReference type="Proteomes" id="UP000695022"/>
    </source>
</evidence>
<feature type="transmembrane region" description="Helical" evidence="2">
    <location>
        <begin position="197"/>
        <end position="218"/>
    </location>
</feature>
<accession>A0ABM1E7Q1</accession>
<feature type="region of interest" description="Disordered" evidence="1">
    <location>
        <begin position="1"/>
        <end position="28"/>
    </location>
</feature>
<dbReference type="RefSeq" id="XP_014668222.1">
    <property type="nucleotide sequence ID" value="XM_014812736.1"/>
</dbReference>
<reference evidence="4" key="1">
    <citation type="submission" date="2025-08" db="UniProtKB">
        <authorList>
            <consortium name="RefSeq"/>
        </authorList>
    </citation>
    <scope>IDENTIFICATION</scope>
</reference>
<feature type="transmembrane region" description="Helical" evidence="2">
    <location>
        <begin position="451"/>
        <end position="472"/>
    </location>
</feature>
<evidence type="ECO:0000256" key="2">
    <source>
        <dbReference type="SAM" id="Phobius"/>
    </source>
</evidence>
<proteinExistence type="predicted"/>
<dbReference type="InterPro" id="IPR050327">
    <property type="entry name" value="Proton-linked_MCT"/>
</dbReference>
<feature type="transmembrane region" description="Helical" evidence="2">
    <location>
        <begin position="230"/>
        <end position="249"/>
    </location>
</feature>
<feature type="transmembrane region" description="Helical" evidence="2">
    <location>
        <begin position="113"/>
        <end position="136"/>
    </location>
</feature>
<feature type="transmembrane region" description="Helical" evidence="2">
    <location>
        <begin position="143"/>
        <end position="161"/>
    </location>
</feature>
<evidence type="ECO:0000256" key="1">
    <source>
        <dbReference type="SAM" id="MobiDB-lite"/>
    </source>
</evidence>
<feature type="transmembrane region" description="Helical" evidence="2">
    <location>
        <begin position="167"/>
        <end position="190"/>
    </location>
</feature>
<gene>
    <name evidence="4" type="primary">LOC106809601</name>
</gene>
<dbReference type="Gene3D" id="1.20.1250.20">
    <property type="entry name" value="MFS general substrate transporter like domains"/>
    <property type="match status" value="2"/>
</dbReference>
<dbReference type="InterPro" id="IPR036259">
    <property type="entry name" value="MFS_trans_sf"/>
</dbReference>
<keyword evidence="3" id="KW-1185">Reference proteome</keyword>
<name>A0ABM1E7Q1_PRICU</name>
<dbReference type="Pfam" id="PF07690">
    <property type="entry name" value="MFS_1"/>
    <property type="match status" value="1"/>
</dbReference>
<protein>
    <submittedName>
        <fullName evidence="4">Monocarboxylate transporter 10-like</fullName>
    </submittedName>
</protein>
<dbReference type="GeneID" id="106809601"/>
<organism evidence="3 4">
    <name type="scientific">Priapulus caudatus</name>
    <name type="common">Priapulid worm</name>
    <dbReference type="NCBI Taxonomy" id="37621"/>
    <lineage>
        <taxon>Eukaryota</taxon>
        <taxon>Metazoa</taxon>
        <taxon>Ecdysozoa</taxon>
        <taxon>Scalidophora</taxon>
        <taxon>Priapulida</taxon>
        <taxon>Priapulimorpha</taxon>
        <taxon>Priapulimorphida</taxon>
        <taxon>Priapulidae</taxon>
        <taxon>Priapulus</taxon>
    </lineage>
</organism>
<feature type="transmembrane region" description="Helical" evidence="2">
    <location>
        <begin position="297"/>
        <end position="316"/>
    </location>
</feature>
<dbReference type="InterPro" id="IPR011701">
    <property type="entry name" value="MFS"/>
</dbReference>
<keyword evidence="2" id="KW-1133">Transmembrane helix</keyword>
<feature type="transmembrane region" description="Helical" evidence="2">
    <location>
        <begin position="367"/>
        <end position="383"/>
    </location>
</feature>
<dbReference type="PANTHER" id="PTHR11360:SF251">
    <property type="entry name" value="MAJOR FACILITATOR SUPERFAMILY (MFS) PROFILE DOMAIN-CONTAINING PROTEIN"/>
    <property type="match status" value="1"/>
</dbReference>
<keyword evidence="2" id="KW-0472">Membrane</keyword>
<dbReference type="Proteomes" id="UP000695022">
    <property type="component" value="Unplaced"/>
</dbReference>
<feature type="transmembrane region" description="Helical" evidence="2">
    <location>
        <begin position="389"/>
        <end position="413"/>
    </location>
</feature>
<evidence type="ECO:0000313" key="4">
    <source>
        <dbReference type="RefSeq" id="XP_014668222.1"/>
    </source>
</evidence>
<feature type="transmembrane region" description="Helical" evidence="2">
    <location>
        <begin position="66"/>
        <end position="93"/>
    </location>
</feature>
<dbReference type="PANTHER" id="PTHR11360">
    <property type="entry name" value="MONOCARBOXYLATE TRANSPORTER"/>
    <property type="match status" value="1"/>
</dbReference>
<dbReference type="SUPFAM" id="SSF103473">
    <property type="entry name" value="MFS general substrate transporter"/>
    <property type="match status" value="1"/>
</dbReference>
<keyword evidence="2" id="KW-0812">Transmembrane</keyword>
<feature type="transmembrane region" description="Helical" evidence="2">
    <location>
        <begin position="328"/>
        <end position="346"/>
    </location>
</feature>